<comment type="catalytic activity">
    <reaction evidence="2">
        <text>GTP + H2O = GDP + phosphate + H(+)</text>
        <dbReference type="Rhea" id="RHEA:19669"/>
        <dbReference type="ChEBI" id="CHEBI:15377"/>
        <dbReference type="ChEBI" id="CHEBI:15378"/>
        <dbReference type="ChEBI" id="CHEBI:37565"/>
        <dbReference type="ChEBI" id="CHEBI:43474"/>
        <dbReference type="ChEBI" id="CHEBI:58189"/>
    </reaction>
</comment>
<dbReference type="InterPro" id="IPR000640">
    <property type="entry name" value="EFG_V-like"/>
</dbReference>
<sequence>MGTIHLSNANLRGHAVATRRSAPQDHSNRCPAMKQTDLRDIAIVAHVDHGKTTLVDSMLWQSGIFRDNEEVQERVMDTMDLEREKGITIMANNTAVRYEGTKINIVDTPGHADFGGEVERTLRMVDGIMLLVDAAEGPLPQTRFVVQKALELDLPPIVVLNKIDRKDARPEESLDEIYDLFIDLGADMEQLEFPVLYTVATEGRCKTDLDNEEWSTLRPLFETMIDEIPPPTGDPDGTLQVLVTSVQRDDYLGPVAIGRVEQGVLQDRQDVTLCHRDGSTEQAEVTALFEYEGLQREETDAAGPGQIVAIAGVEGIGLGESISHPEHPEPMTPLDVDPPTMSMEFRINDGPFSGQEGEFVTSRQLRDRLFDEARNNLAIRVEETDSANVMRVYGRGELQMAILIEQMRREGYEFCVGMPQVITKEIDGETREPYETAEIDIPEEYMGVVMERLGERKGQMEHMVHQDSGRVRLTFRVPSRGLIGYRSKFLTDTKGTGLLTHRFEEFGAWAGEIPHRTSGALVADREGETTPYALMELQDRGDFFVAPGDAVYKGMIVGENNKPQDLDLNVTKEKQLTNMRAAAGTELEHVPPPREMSLEDAIEFIREDELVEVTPEAYRLRKRHRKPKARRRAQEERAAG</sequence>
<dbReference type="GO" id="GO:0043022">
    <property type="term" value="F:ribosome binding"/>
    <property type="evidence" value="ECO:0007669"/>
    <property type="project" value="UniProtKB-UniRule"/>
</dbReference>
<dbReference type="InterPro" id="IPR047043">
    <property type="entry name" value="BipA_III"/>
</dbReference>
<keyword evidence="2" id="KW-0378">Hydrolase</keyword>
<dbReference type="PANTHER" id="PTHR42908">
    <property type="entry name" value="TRANSLATION ELONGATION FACTOR-RELATED"/>
    <property type="match status" value="1"/>
</dbReference>
<comment type="subcellular location">
    <subcellularLocation>
        <location evidence="2">Cytoplasm</location>
    </subcellularLocation>
    <text evidence="2">Binds to ribosomes.</text>
</comment>
<dbReference type="SMART" id="SM00838">
    <property type="entry name" value="EFG_C"/>
    <property type="match status" value="1"/>
</dbReference>
<protein>
    <recommendedName>
        <fullName evidence="2">Large ribosomal subunit assembly factor BipA</fullName>
        <ecNumber evidence="2">3.6.5.-</ecNumber>
    </recommendedName>
    <alternativeName>
        <fullName evidence="2">GTP-binding protein BipA</fullName>
    </alternativeName>
</protein>
<dbReference type="Pfam" id="PF03144">
    <property type="entry name" value="GTP_EFTU_D2"/>
    <property type="match status" value="1"/>
</dbReference>
<dbReference type="InterPro" id="IPR027417">
    <property type="entry name" value="P-loop_NTPase"/>
</dbReference>
<dbReference type="InterPro" id="IPR006298">
    <property type="entry name" value="BipA"/>
</dbReference>
<accession>D5H607</accession>
<dbReference type="InterPro" id="IPR005225">
    <property type="entry name" value="Small_GTP-bd"/>
</dbReference>
<dbReference type="GO" id="GO:0019843">
    <property type="term" value="F:rRNA binding"/>
    <property type="evidence" value="ECO:0007669"/>
    <property type="project" value="UniProtKB-KW"/>
</dbReference>
<dbReference type="Pfam" id="PF00009">
    <property type="entry name" value="GTP_EFTU"/>
    <property type="match status" value="1"/>
</dbReference>
<dbReference type="NCBIfam" id="TIGR00231">
    <property type="entry name" value="small_GTP"/>
    <property type="match status" value="1"/>
</dbReference>
<dbReference type="InterPro" id="IPR009000">
    <property type="entry name" value="Transl_B-barrel_sf"/>
</dbReference>
<feature type="domain" description="Tr-type G" evidence="4">
    <location>
        <begin position="36"/>
        <end position="232"/>
    </location>
</feature>
<keyword evidence="2" id="KW-0547">Nucleotide-binding</keyword>
<feature type="region of interest" description="Disordered" evidence="3">
    <location>
        <begin position="1"/>
        <end position="31"/>
    </location>
</feature>
<feature type="binding site" evidence="2">
    <location>
        <begin position="48"/>
        <end position="53"/>
    </location>
    <ligand>
        <name>GTP</name>
        <dbReference type="ChEBI" id="CHEBI:37565"/>
    </ligand>
</feature>
<feature type="region of interest" description="Disordered" evidence="3">
    <location>
        <begin position="620"/>
        <end position="640"/>
    </location>
</feature>
<dbReference type="HAMAP" id="MF_00849">
    <property type="entry name" value="BipA"/>
    <property type="match status" value="1"/>
</dbReference>
<evidence type="ECO:0000256" key="3">
    <source>
        <dbReference type="SAM" id="MobiDB-lite"/>
    </source>
</evidence>
<dbReference type="InterPro" id="IPR047042">
    <property type="entry name" value="BipA_II"/>
</dbReference>
<gene>
    <name evidence="5" type="primary">typA</name>
    <name evidence="2" type="synonym">bipA</name>
    <name evidence="5" type="ordered locus">SRM_00541</name>
</gene>
<keyword evidence="2" id="KW-0694">RNA-binding</keyword>
<dbReference type="EC" id="3.6.5.-" evidence="2"/>
<dbReference type="CDD" id="cd03710">
    <property type="entry name" value="BipA_TypA_C"/>
    <property type="match status" value="1"/>
</dbReference>
<dbReference type="InterPro" id="IPR031157">
    <property type="entry name" value="G_TR_CS"/>
</dbReference>
<dbReference type="GO" id="GO:0005525">
    <property type="term" value="F:GTP binding"/>
    <property type="evidence" value="ECO:0007669"/>
    <property type="project" value="UniProtKB-UniRule"/>
</dbReference>
<dbReference type="Pfam" id="PF21018">
    <property type="entry name" value="BipA_C"/>
    <property type="match status" value="1"/>
</dbReference>
<dbReference type="InterPro" id="IPR042116">
    <property type="entry name" value="TypA/BipA_C"/>
</dbReference>
<dbReference type="PROSITE" id="PS51722">
    <property type="entry name" value="G_TR_2"/>
    <property type="match status" value="1"/>
</dbReference>
<dbReference type="PROSITE" id="PS00301">
    <property type="entry name" value="G_TR_1"/>
    <property type="match status" value="1"/>
</dbReference>
<evidence type="ECO:0000313" key="5">
    <source>
        <dbReference type="EMBL" id="CBH23462.1"/>
    </source>
</evidence>
<dbReference type="InterPro" id="IPR035647">
    <property type="entry name" value="EFG_III/V"/>
</dbReference>
<dbReference type="Gene3D" id="3.40.50.300">
    <property type="entry name" value="P-loop containing nucleotide triphosphate hydrolases"/>
    <property type="match status" value="1"/>
</dbReference>
<dbReference type="CDD" id="cd03691">
    <property type="entry name" value="BipA_TypA_II"/>
    <property type="match status" value="1"/>
</dbReference>
<comment type="subunit">
    <text evidence="2">Monomer.</text>
</comment>
<reference evidence="5 6" key="1">
    <citation type="journal article" date="2010" name="ISME J.">
        <title>Fine-scale evolution: genomic, phenotypic and ecological differentiation in two coexisting Salinibacter ruber strains.</title>
        <authorList>
            <person name="Pena A."/>
            <person name="Teeling H."/>
            <person name="Huerta-Cepas J."/>
            <person name="Santos F."/>
            <person name="Yarza P."/>
            <person name="Brito-Echeverria J."/>
            <person name="Lucio M."/>
            <person name="Schmitt-Kopplin P."/>
            <person name="Meseguer I."/>
            <person name="Schenowitz C."/>
            <person name="Dossat C."/>
            <person name="Barbe V."/>
            <person name="Dopazo J."/>
            <person name="Rossello-Mora R."/>
            <person name="Schuler M."/>
            <person name="Glockner F.O."/>
            <person name="Amann R."/>
            <person name="Gabaldon T."/>
            <person name="Anton J."/>
        </authorList>
    </citation>
    <scope>NUCLEOTIDE SEQUENCE [LARGE SCALE GENOMIC DNA]</scope>
    <source>
        <strain evidence="5 6">M8</strain>
    </source>
</reference>
<dbReference type="Gene3D" id="2.40.30.10">
    <property type="entry name" value="Translation factors"/>
    <property type="match status" value="1"/>
</dbReference>
<evidence type="ECO:0000313" key="6">
    <source>
        <dbReference type="Proteomes" id="UP000000933"/>
    </source>
</evidence>
<keyword evidence="1 2" id="KW-0342">GTP-binding</keyword>
<dbReference type="SUPFAM" id="SSF50447">
    <property type="entry name" value="Translation proteins"/>
    <property type="match status" value="1"/>
</dbReference>
<feature type="binding site" evidence="2">
    <location>
        <begin position="161"/>
        <end position="164"/>
    </location>
    <ligand>
        <name>GTP</name>
        <dbReference type="ChEBI" id="CHEBI:37565"/>
    </ligand>
</feature>
<evidence type="ECO:0000259" key="4">
    <source>
        <dbReference type="PROSITE" id="PS51722"/>
    </source>
</evidence>
<evidence type="ECO:0000256" key="1">
    <source>
        <dbReference type="ARBA" id="ARBA00023134"/>
    </source>
</evidence>
<dbReference type="InterPro" id="IPR035651">
    <property type="entry name" value="BipA_V"/>
</dbReference>
<proteinExistence type="inferred from homology"/>
<dbReference type="CDD" id="cd16263">
    <property type="entry name" value="BipA_III"/>
    <property type="match status" value="1"/>
</dbReference>
<dbReference type="GO" id="GO:1990904">
    <property type="term" value="C:ribonucleoprotein complex"/>
    <property type="evidence" value="ECO:0007669"/>
    <property type="project" value="TreeGrafter"/>
</dbReference>
<dbReference type="PRINTS" id="PR00315">
    <property type="entry name" value="ELONGATNFCT"/>
</dbReference>
<keyword evidence="2" id="KW-0690">Ribosome biogenesis</keyword>
<dbReference type="GO" id="GO:0000049">
    <property type="term" value="F:tRNA binding"/>
    <property type="evidence" value="ECO:0007669"/>
    <property type="project" value="UniProtKB-KW"/>
</dbReference>
<keyword evidence="2" id="KW-0820">tRNA-binding</keyword>
<dbReference type="EMBL" id="FP565814">
    <property type="protein sequence ID" value="CBH23462.1"/>
    <property type="molecule type" value="Genomic_DNA"/>
</dbReference>
<dbReference type="NCBIfam" id="TIGR01394">
    <property type="entry name" value="TypA_BipA"/>
    <property type="match status" value="1"/>
</dbReference>
<keyword evidence="2" id="KW-0699">rRNA-binding</keyword>
<dbReference type="CDD" id="cd01891">
    <property type="entry name" value="TypA_BipA"/>
    <property type="match status" value="1"/>
</dbReference>
<organism evidence="5 6">
    <name type="scientific">Salinibacter ruber (strain M8)</name>
    <dbReference type="NCBI Taxonomy" id="761659"/>
    <lineage>
        <taxon>Bacteria</taxon>
        <taxon>Pseudomonadati</taxon>
        <taxon>Rhodothermota</taxon>
        <taxon>Rhodothermia</taxon>
        <taxon>Rhodothermales</taxon>
        <taxon>Salinibacteraceae</taxon>
        <taxon>Salinibacter</taxon>
    </lineage>
</organism>
<dbReference type="PATRIC" id="fig|761659.10.peg.615"/>
<feature type="compositionally biased region" description="Polar residues" evidence="3">
    <location>
        <begin position="1"/>
        <end position="10"/>
    </location>
</feature>
<dbReference type="FunFam" id="3.30.70.870:FF:000003">
    <property type="entry name" value="GTP-binding protein TypA"/>
    <property type="match status" value="1"/>
</dbReference>
<comment type="similarity">
    <text evidence="2">Belongs to the TRAFAC class translation factor GTPase superfamily. Classic translation factor GTPase family. BipA subfamily.</text>
</comment>
<dbReference type="KEGG" id="srm:SRM_00541"/>
<comment type="function">
    <text evidence="2">A 50S ribosomal subunit assembly protein with GTPase activity, required for 50S subunit assembly at low temperatures, may also play a role in translation. Binds GTP and analogs. Binds the 70S ribosome between the 30S and 50S subunits, in a similar position as ribosome-bound EF-G; it contacts a number of ribosomal proteins, both rRNAs and the A-site tRNA.</text>
</comment>
<dbReference type="InterPro" id="IPR000795">
    <property type="entry name" value="T_Tr_GTP-bd_dom"/>
</dbReference>
<dbReference type="Pfam" id="PF00679">
    <property type="entry name" value="EFG_C"/>
    <property type="match status" value="1"/>
</dbReference>
<dbReference type="InterPro" id="IPR048876">
    <property type="entry name" value="BipA_C"/>
</dbReference>
<dbReference type="HOGENOM" id="CLU_017016_4_0_10"/>
<dbReference type="GO" id="GO:0005829">
    <property type="term" value="C:cytosol"/>
    <property type="evidence" value="ECO:0007669"/>
    <property type="project" value="TreeGrafter"/>
</dbReference>
<dbReference type="AlphaFoldDB" id="D5H607"/>
<dbReference type="GO" id="GO:0000027">
    <property type="term" value="P:ribosomal large subunit assembly"/>
    <property type="evidence" value="ECO:0007669"/>
    <property type="project" value="UniProtKB-UniRule"/>
</dbReference>
<evidence type="ECO:0000256" key="2">
    <source>
        <dbReference type="HAMAP-Rule" id="MF_00849"/>
    </source>
</evidence>
<dbReference type="Gene3D" id="3.30.70.870">
    <property type="entry name" value="Elongation Factor G (Translational Gtpase), domain 3"/>
    <property type="match status" value="1"/>
</dbReference>
<dbReference type="SUPFAM" id="SSF54980">
    <property type="entry name" value="EF-G C-terminal domain-like"/>
    <property type="match status" value="2"/>
</dbReference>
<dbReference type="Gene3D" id="3.30.70.240">
    <property type="match status" value="1"/>
</dbReference>
<dbReference type="Gene3D" id="2.40.50.250">
    <property type="entry name" value="bipa protein"/>
    <property type="match status" value="1"/>
</dbReference>
<dbReference type="FunFam" id="2.40.50.250:FF:000001">
    <property type="entry name" value="GTP-binding protein TypA"/>
    <property type="match status" value="1"/>
</dbReference>
<dbReference type="InterPro" id="IPR047041">
    <property type="entry name" value="BipA_GTP-bd_dom"/>
</dbReference>
<feature type="compositionally biased region" description="Basic residues" evidence="3">
    <location>
        <begin position="620"/>
        <end position="631"/>
    </location>
</feature>
<dbReference type="SUPFAM" id="SSF52540">
    <property type="entry name" value="P-loop containing nucleoside triphosphate hydrolases"/>
    <property type="match status" value="1"/>
</dbReference>
<dbReference type="GO" id="GO:0003924">
    <property type="term" value="F:GTPase activity"/>
    <property type="evidence" value="ECO:0007669"/>
    <property type="project" value="UniProtKB-UniRule"/>
</dbReference>
<keyword evidence="2" id="KW-0963">Cytoplasm</keyword>
<dbReference type="InterPro" id="IPR004161">
    <property type="entry name" value="EFTu-like_2"/>
</dbReference>
<dbReference type="PANTHER" id="PTHR42908:SF8">
    <property type="entry name" value="TR-TYPE G DOMAIN-CONTAINING PROTEIN"/>
    <property type="match status" value="1"/>
</dbReference>
<reference evidence="6" key="2">
    <citation type="submission" date="2010-04" db="EMBL/GenBank/DDBJ databases">
        <title>Genome sequence of Salinibacter ruber M8.</title>
        <authorList>
            <consortium name="Genoscope"/>
        </authorList>
    </citation>
    <scope>NUCLEOTIDE SEQUENCE [LARGE SCALE GENOMIC DNA]</scope>
    <source>
        <strain evidence="6">M8</strain>
    </source>
</reference>
<dbReference type="Proteomes" id="UP000000933">
    <property type="component" value="Chromosome"/>
</dbReference>
<dbReference type="FunFam" id="3.40.50.300:FF:000055">
    <property type="entry name" value="GTP-binding protein TypA"/>
    <property type="match status" value="1"/>
</dbReference>
<name>D5H607_SALRM</name>
<dbReference type="FunFam" id="3.30.70.240:FF:000002">
    <property type="entry name" value="GTP-binding protein TypA"/>
    <property type="match status" value="1"/>
</dbReference>